<feature type="chain" id="PRO_5042474104" evidence="3">
    <location>
        <begin position="35"/>
        <end position="606"/>
    </location>
</feature>
<name>A0AAJ0BUA6_9PEZI</name>
<feature type="transmembrane region" description="Helical" evidence="2">
    <location>
        <begin position="525"/>
        <end position="543"/>
    </location>
</feature>
<dbReference type="Proteomes" id="UP001244011">
    <property type="component" value="Unassembled WGS sequence"/>
</dbReference>
<evidence type="ECO:0000256" key="3">
    <source>
        <dbReference type="SAM" id="SignalP"/>
    </source>
</evidence>
<dbReference type="RefSeq" id="XP_060279462.1">
    <property type="nucleotide sequence ID" value="XM_060425655.1"/>
</dbReference>
<evidence type="ECO:0000256" key="1">
    <source>
        <dbReference type="SAM" id="MobiDB-lite"/>
    </source>
</evidence>
<organism evidence="4 5">
    <name type="scientific">Phialemonium atrogriseum</name>
    <dbReference type="NCBI Taxonomy" id="1093897"/>
    <lineage>
        <taxon>Eukaryota</taxon>
        <taxon>Fungi</taxon>
        <taxon>Dikarya</taxon>
        <taxon>Ascomycota</taxon>
        <taxon>Pezizomycotina</taxon>
        <taxon>Sordariomycetes</taxon>
        <taxon>Sordariomycetidae</taxon>
        <taxon>Cephalothecales</taxon>
        <taxon>Cephalothecaceae</taxon>
        <taxon>Phialemonium</taxon>
    </lineage>
</organism>
<dbReference type="EMBL" id="MU839029">
    <property type="protein sequence ID" value="KAK1763249.1"/>
    <property type="molecule type" value="Genomic_DNA"/>
</dbReference>
<keyword evidence="2" id="KW-1133">Transmembrane helix</keyword>
<dbReference type="GeneID" id="85308842"/>
<proteinExistence type="predicted"/>
<feature type="transmembrane region" description="Helical" evidence="2">
    <location>
        <begin position="563"/>
        <end position="587"/>
    </location>
</feature>
<comment type="caution">
    <text evidence="4">The sequence shown here is derived from an EMBL/GenBank/DDBJ whole genome shotgun (WGS) entry which is preliminary data.</text>
</comment>
<keyword evidence="3" id="KW-0732">Signal</keyword>
<feature type="transmembrane region" description="Helical" evidence="2">
    <location>
        <begin position="146"/>
        <end position="163"/>
    </location>
</feature>
<evidence type="ECO:0000256" key="2">
    <source>
        <dbReference type="SAM" id="Phobius"/>
    </source>
</evidence>
<feature type="transmembrane region" description="Helical" evidence="2">
    <location>
        <begin position="339"/>
        <end position="356"/>
    </location>
</feature>
<evidence type="ECO:0000313" key="5">
    <source>
        <dbReference type="Proteomes" id="UP001244011"/>
    </source>
</evidence>
<sequence>MTWKALRTSCQLCPLTFSFTWILAFLLSTGGVLAQDGQFRYCCDIQKCQNVTEVCRSTPGCAQSCLTGPNVSFPASCTPSWILPGQEYSCFSQYMNASVSRVDQICGQTYSPGSEPAPMVLMDYGTCKQICPGWHLSPLSTSTGPVTLLIQYIFPVVVFCITIPRRRKWEVPDFLFEFGDKRLLRLPRLLASLVVSGIIVTIDMTVWIFTIFVGAGPILVGGITELVLDFEILRYIDHNVSLSANERVELMVTVLCGNLDLEHNAPDTRIKAALRLAEPAHKLEETKTHLISMLNCQGTFGSLVGAPVLFFIGSFVVTLDTLRDHIGDNSTALSLSFGMWWTVITHVTIISSCALASNNPSTVASIVAGADKGHGSQKDRHKDQRRHHADQGPHRFHFGMSRVFKAEFMPVALWDRGIMKKRWLERTLQPSNNRASPGRMSGCIHPGQPELQPIFCLMLVPLSAFLLILYPTTLAFVISYTTPRICISCRAPCPRLPHAAALIAPALAALGAALFTAFAGTILQLLGVYGNCLCAIPAAAWLRDRDAARFNLATDTAEHRAMSAYWSACGYAAVGFVSVLTYLGWWYQRVLRRRLLRGIGVLGGSE</sequence>
<feature type="transmembrane region" description="Helical" evidence="2">
    <location>
        <begin position="454"/>
        <end position="478"/>
    </location>
</feature>
<keyword evidence="2" id="KW-0472">Membrane</keyword>
<feature type="transmembrane region" description="Helical" evidence="2">
    <location>
        <begin position="206"/>
        <end position="228"/>
    </location>
</feature>
<feature type="transmembrane region" description="Helical" evidence="2">
    <location>
        <begin position="183"/>
        <end position="200"/>
    </location>
</feature>
<feature type="transmembrane region" description="Helical" evidence="2">
    <location>
        <begin position="300"/>
        <end position="319"/>
    </location>
</feature>
<accession>A0AAJ0BUA6</accession>
<reference evidence="4" key="1">
    <citation type="submission" date="2023-06" db="EMBL/GenBank/DDBJ databases">
        <title>Genome-scale phylogeny and comparative genomics of the fungal order Sordariales.</title>
        <authorList>
            <consortium name="Lawrence Berkeley National Laboratory"/>
            <person name="Hensen N."/>
            <person name="Bonometti L."/>
            <person name="Westerberg I."/>
            <person name="Brannstrom I.O."/>
            <person name="Guillou S."/>
            <person name="Cros-Aarteil S."/>
            <person name="Calhoun S."/>
            <person name="Haridas S."/>
            <person name="Kuo A."/>
            <person name="Mondo S."/>
            <person name="Pangilinan J."/>
            <person name="Riley R."/>
            <person name="Labutti K."/>
            <person name="Andreopoulos B."/>
            <person name="Lipzen A."/>
            <person name="Chen C."/>
            <person name="Yanf M."/>
            <person name="Daum C."/>
            <person name="Ng V."/>
            <person name="Clum A."/>
            <person name="Steindorff A."/>
            <person name="Ohm R."/>
            <person name="Martin F."/>
            <person name="Silar P."/>
            <person name="Natvig D."/>
            <person name="Lalanne C."/>
            <person name="Gautier V."/>
            <person name="Ament-Velasquez S.L."/>
            <person name="Kruys A."/>
            <person name="Hutchinson M.I."/>
            <person name="Powell A.J."/>
            <person name="Barry K."/>
            <person name="Miller A.N."/>
            <person name="Grigoriev I.V."/>
            <person name="Debuchy R."/>
            <person name="Gladieux P."/>
            <person name="Thoren M.H."/>
            <person name="Johannesson H."/>
        </authorList>
    </citation>
    <scope>NUCLEOTIDE SEQUENCE</scope>
    <source>
        <strain evidence="4">8032-3</strain>
    </source>
</reference>
<feature type="transmembrane region" description="Helical" evidence="2">
    <location>
        <begin position="498"/>
        <end position="518"/>
    </location>
</feature>
<feature type="region of interest" description="Disordered" evidence="1">
    <location>
        <begin position="371"/>
        <end position="392"/>
    </location>
</feature>
<protein>
    <submittedName>
        <fullName evidence="4">Uncharacterized protein</fullName>
    </submittedName>
</protein>
<feature type="compositionally biased region" description="Basic and acidic residues" evidence="1">
    <location>
        <begin position="371"/>
        <end position="382"/>
    </location>
</feature>
<gene>
    <name evidence="4" type="ORF">QBC33DRAFT_499751</name>
</gene>
<keyword evidence="2" id="KW-0812">Transmembrane</keyword>
<keyword evidence="5" id="KW-1185">Reference proteome</keyword>
<dbReference type="AlphaFoldDB" id="A0AAJ0BUA6"/>
<feature type="signal peptide" evidence="3">
    <location>
        <begin position="1"/>
        <end position="34"/>
    </location>
</feature>
<evidence type="ECO:0000313" key="4">
    <source>
        <dbReference type="EMBL" id="KAK1763249.1"/>
    </source>
</evidence>